<proteinExistence type="inferred from homology"/>
<dbReference type="InterPro" id="IPR036165">
    <property type="entry name" value="YefM-like_sf"/>
</dbReference>
<protein>
    <recommendedName>
        <fullName evidence="2">Antitoxin</fullName>
    </recommendedName>
</protein>
<organism evidence="3">
    <name type="scientific">uncultured Rubrobacteraceae bacterium</name>
    <dbReference type="NCBI Taxonomy" id="349277"/>
    <lineage>
        <taxon>Bacteria</taxon>
        <taxon>Bacillati</taxon>
        <taxon>Actinomycetota</taxon>
        <taxon>Rubrobacteria</taxon>
        <taxon>Rubrobacterales</taxon>
        <taxon>Rubrobacteraceae</taxon>
        <taxon>environmental samples</taxon>
    </lineage>
</organism>
<reference evidence="3" key="1">
    <citation type="submission" date="2020-02" db="EMBL/GenBank/DDBJ databases">
        <authorList>
            <person name="Meier V. D."/>
        </authorList>
    </citation>
    <scope>NUCLEOTIDE SEQUENCE</scope>
    <source>
        <strain evidence="3">AVDCRST_MAG01</strain>
    </source>
</reference>
<dbReference type="InterPro" id="IPR006442">
    <property type="entry name" value="Antitoxin_Phd/YefM"/>
</dbReference>
<comment type="function">
    <text evidence="2">Antitoxin component of a type II toxin-antitoxin (TA) system.</text>
</comment>
<dbReference type="SUPFAM" id="SSF143120">
    <property type="entry name" value="YefM-like"/>
    <property type="match status" value="1"/>
</dbReference>
<evidence type="ECO:0000256" key="1">
    <source>
        <dbReference type="ARBA" id="ARBA00009981"/>
    </source>
</evidence>
<name>A0A6J4R0X0_9ACTN</name>
<accession>A0A6J4R0X0</accession>
<gene>
    <name evidence="3" type="ORF">AVDCRST_MAG01-01-4910</name>
</gene>
<dbReference type="Pfam" id="PF02604">
    <property type="entry name" value="PhdYeFM_antitox"/>
    <property type="match status" value="1"/>
</dbReference>
<dbReference type="NCBIfam" id="TIGR01552">
    <property type="entry name" value="phd_fam"/>
    <property type="match status" value="1"/>
</dbReference>
<dbReference type="AlphaFoldDB" id="A0A6J4R0X0"/>
<dbReference type="Gene3D" id="3.40.1620.10">
    <property type="entry name" value="YefM-like domain"/>
    <property type="match status" value="1"/>
</dbReference>
<sequence length="96" mass="10254">MKFVSSREIRVNPKPVFDAAGEGDEVVITSRGKPVALLVGVSGDDLEETVRLFRRARAQAAVSRMRGAAAREGLAGMDETAIEAEVAAVRSERAAR</sequence>
<comment type="similarity">
    <text evidence="1 2">Belongs to the phD/YefM antitoxin family.</text>
</comment>
<dbReference type="EMBL" id="CADCUW010000640">
    <property type="protein sequence ID" value="CAA9453846.1"/>
    <property type="molecule type" value="Genomic_DNA"/>
</dbReference>
<evidence type="ECO:0000313" key="3">
    <source>
        <dbReference type="EMBL" id="CAA9453846.1"/>
    </source>
</evidence>
<evidence type="ECO:0000256" key="2">
    <source>
        <dbReference type="RuleBase" id="RU362080"/>
    </source>
</evidence>